<accession>A0A7J7N805</accession>
<comment type="caution">
    <text evidence="1">The sequence shown here is derived from an EMBL/GenBank/DDBJ whole genome shotgun (WGS) entry which is preliminary data.</text>
</comment>
<dbReference type="EMBL" id="JACGCM010000999">
    <property type="protein sequence ID" value="KAF6163164.1"/>
    <property type="molecule type" value="Genomic_DNA"/>
</dbReference>
<keyword evidence="2" id="KW-1185">Reference proteome</keyword>
<name>A0A7J7N805_9MAGN</name>
<dbReference type="AlphaFoldDB" id="A0A7J7N805"/>
<protein>
    <submittedName>
        <fullName evidence="1">Uncharacterized protein</fullName>
    </submittedName>
</protein>
<proteinExistence type="predicted"/>
<dbReference type="Proteomes" id="UP000541444">
    <property type="component" value="Unassembled WGS sequence"/>
</dbReference>
<gene>
    <name evidence="1" type="ORF">GIB67_025028</name>
</gene>
<reference evidence="1 2" key="1">
    <citation type="journal article" date="2020" name="IScience">
        <title>Genome Sequencing of the Endangered Kingdonia uniflora (Circaeasteraceae, Ranunculales) Reveals Potential Mechanisms of Evolutionary Specialization.</title>
        <authorList>
            <person name="Sun Y."/>
            <person name="Deng T."/>
            <person name="Zhang A."/>
            <person name="Moore M.J."/>
            <person name="Landis J.B."/>
            <person name="Lin N."/>
            <person name="Zhang H."/>
            <person name="Zhang X."/>
            <person name="Huang J."/>
            <person name="Zhang X."/>
            <person name="Sun H."/>
            <person name="Wang H."/>
        </authorList>
    </citation>
    <scope>NUCLEOTIDE SEQUENCE [LARGE SCALE GENOMIC DNA]</scope>
    <source>
        <strain evidence="1">TB1705</strain>
        <tissue evidence="1">Leaf</tissue>
    </source>
</reference>
<sequence>MHELALKHTMRHAGSDLNRANDVFQQCTCPAMCQTMTGNHPFVDPFWEGFLGKFETQVSMLSSDLDVLQHWNLKTSITIA</sequence>
<evidence type="ECO:0000313" key="1">
    <source>
        <dbReference type="EMBL" id="KAF6163164.1"/>
    </source>
</evidence>
<evidence type="ECO:0000313" key="2">
    <source>
        <dbReference type="Proteomes" id="UP000541444"/>
    </source>
</evidence>
<organism evidence="1 2">
    <name type="scientific">Kingdonia uniflora</name>
    <dbReference type="NCBI Taxonomy" id="39325"/>
    <lineage>
        <taxon>Eukaryota</taxon>
        <taxon>Viridiplantae</taxon>
        <taxon>Streptophyta</taxon>
        <taxon>Embryophyta</taxon>
        <taxon>Tracheophyta</taxon>
        <taxon>Spermatophyta</taxon>
        <taxon>Magnoliopsida</taxon>
        <taxon>Ranunculales</taxon>
        <taxon>Circaeasteraceae</taxon>
        <taxon>Kingdonia</taxon>
    </lineage>
</organism>